<dbReference type="InterPro" id="IPR016024">
    <property type="entry name" value="ARM-type_fold"/>
</dbReference>
<protein>
    <recommendedName>
        <fullName evidence="4">Phage tail protein</fullName>
    </recommendedName>
</protein>
<sequence length="1197" mass="123228">MAGTPLAEAFVRVRALTDTFRDDIKDGFKGIGDDFGKQFAADASARLRAERPVFEDEGEQIGDAAGTAAGREFADGMKDNGVRFGDDASPFVAIGRKLGAQVGDAAGREFAKAMGKEASAGFAQALDPIKRFELQLAQAELAARRAGLAAAEAGERAKAASDLAAEAAEKVKRGEGDKEEAIRLAAAAAREQEKAEIAATNAQLAKVTVSQRAAQVSQAYANAQSDSSRETDRLSTAVRSRLTPDLDRSSGVMSGLAGVAKTMSGAFTSVASTMTLVGAGAAGVATLGAAAASSAGYVVELAAAIAPLSGLMAGLPGVALTGAAAFTAWKLATGGLGEAMGAALSGNAEALSAALGKLSDGGKAFVAEFQKVTPQLRDFKAAAQDAFTEQLAGALQPFIAGIAGLKPSLAELAAAFGGITRGVLEFVSSGSTVRQLDQVLVNTRSLLNAIWAALQPLLRGFVDLGVVGSNWLASFAPGLQNVLTTFGQWMSEVARSGQAWRWLNDATDVLKQLGRLVKDVWQTFTGLLDAASAAGGNALGILGQLAHGMNEWVNSAKGQETLVEIFKALQDIGRALLPVIKSLVGAIATIAPEAAKVATALGPVLASAIEVLGRGVAALGPGLVRMVESFGRMVEAIGPLEPLGAAIGDIFAALGGALALVVPPLAKIATALAPALTAALNALGPALAQLGPGLVALAGYLAKAFADPALQAGLLALGKGISDLLVAAAPLLPVIAQVAGVLGQILAAALSNLGSALGPIIAALSSALEPALRAISDALAIMLPYMQPIYAAFGQIGAALITQLLPPLLNLVPVIINSLIPAFAQLASDIQPLIPLLADLAIKFINDVLPSLLPLTPELTRLAIEIARMGLALSQLVSDIKPYIDQIISIFQFLYDTLVGHSIIPDLINGMTKWFRDGVKWIKDAVAWFGELPGMIGRWMGDVLSSVQSRWNDIRSAISDRIVSIRNTVSDILGQIGQRWSEAWSNARNLATDAWNNIRNAVSDGASNLLNVVRGIPGQITGALGDLGGLLYNSGRSLLQGLINGVYSMWQQAYNSITDVLNHLRSLFPFSPAKEGPFSGKGWTLYSGRSMMTGLTEGILGQQSSVTDALDSVLAAGAATLGAGLQVPVSGAADFAGSFGARAAAGGGAAGRTVHVENLNVSVQGVLDPTNPVSYRRLVETLRQAIRDLEREVAAGV</sequence>
<evidence type="ECO:0000256" key="1">
    <source>
        <dbReference type="SAM" id="MobiDB-lite"/>
    </source>
</evidence>
<evidence type="ECO:0000313" key="3">
    <source>
        <dbReference type="Proteomes" id="UP001552427"/>
    </source>
</evidence>
<organism evidence="2 3">
    <name type="scientific">Nonomuraea bangladeshensis</name>
    <dbReference type="NCBI Taxonomy" id="404385"/>
    <lineage>
        <taxon>Bacteria</taxon>
        <taxon>Bacillati</taxon>
        <taxon>Actinomycetota</taxon>
        <taxon>Actinomycetes</taxon>
        <taxon>Streptosporangiales</taxon>
        <taxon>Streptosporangiaceae</taxon>
        <taxon>Nonomuraea</taxon>
    </lineage>
</organism>
<evidence type="ECO:0000313" key="2">
    <source>
        <dbReference type="EMBL" id="MEV4287347.1"/>
    </source>
</evidence>
<accession>A0ABV3H488</accession>
<reference evidence="2 3" key="1">
    <citation type="submission" date="2024-06" db="EMBL/GenBank/DDBJ databases">
        <title>The Natural Products Discovery Center: Release of the First 8490 Sequenced Strains for Exploring Actinobacteria Biosynthetic Diversity.</title>
        <authorList>
            <person name="Kalkreuter E."/>
            <person name="Kautsar S.A."/>
            <person name="Yang D."/>
            <person name="Bader C.D."/>
            <person name="Teijaro C.N."/>
            <person name="Fluegel L."/>
            <person name="Davis C.M."/>
            <person name="Simpson J.R."/>
            <person name="Lauterbach L."/>
            <person name="Steele A.D."/>
            <person name="Gui C."/>
            <person name="Meng S."/>
            <person name="Li G."/>
            <person name="Viehrig K."/>
            <person name="Ye F."/>
            <person name="Su P."/>
            <person name="Kiefer A.F."/>
            <person name="Nichols A."/>
            <person name="Cepeda A.J."/>
            <person name="Yan W."/>
            <person name="Fan B."/>
            <person name="Jiang Y."/>
            <person name="Adhikari A."/>
            <person name="Zheng C.-J."/>
            <person name="Schuster L."/>
            <person name="Cowan T.M."/>
            <person name="Smanski M.J."/>
            <person name="Chevrette M.G."/>
            <person name="De Carvalho L.P.S."/>
            <person name="Shen B."/>
        </authorList>
    </citation>
    <scope>NUCLEOTIDE SEQUENCE [LARGE SCALE GENOMIC DNA]</scope>
    <source>
        <strain evidence="2 3">NPDC049574</strain>
    </source>
</reference>
<dbReference type="SUPFAM" id="SSF48371">
    <property type="entry name" value="ARM repeat"/>
    <property type="match status" value="1"/>
</dbReference>
<dbReference type="Gene3D" id="1.20.120.20">
    <property type="entry name" value="Apolipoprotein"/>
    <property type="match status" value="1"/>
</dbReference>
<dbReference type="RefSeq" id="WP_364450693.1">
    <property type="nucleotide sequence ID" value="NZ_JBFARM010000005.1"/>
</dbReference>
<dbReference type="Proteomes" id="UP001552427">
    <property type="component" value="Unassembled WGS sequence"/>
</dbReference>
<feature type="region of interest" description="Disordered" evidence="1">
    <location>
        <begin position="220"/>
        <end position="241"/>
    </location>
</feature>
<name>A0ABV3H488_9ACTN</name>
<gene>
    <name evidence="2" type="ORF">AB0K40_17725</name>
</gene>
<keyword evidence="3" id="KW-1185">Reference proteome</keyword>
<comment type="caution">
    <text evidence="2">The sequence shown here is derived from an EMBL/GenBank/DDBJ whole genome shotgun (WGS) entry which is preliminary data.</text>
</comment>
<evidence type="ECO:0008006" key="4">
    <source>
        <dbReference type="Google" id="ProtNLM"/>
    </source>
</evidence>
<dbReference type="EMBL" id="JBFARM010000005">
    <property type="protein sequence ID" value="MEV4287347.1"/>
    <property type="molecule type" value="Genomic_DNA"/>
</dbReference>
<proteinExistence type="predicted"/>